<dbReference type="GO" id="GO:0003824">
    <property type="term" value="F:catalytic activity"/>
    <property type="evidence" value="ECO:0007669"/>
    <property type="project" value="InterPro"/>
</dbReference>
<dbReference type="PANTHER" id="PTHR36306:SF3">
    <property type="entry name" value="GLYCOSIDE HYDROLASE FAMILY 57"/>
    <property type="match status" value="1"/>
</dbReference>
<proteinExistence type="inferred from homology"/>
<organism evidence="5 6">
    <name type="scientific">Methanoculleus receptaculi</name>
    <dbReference type="NCBI Taxonomy" id="394967"/>
    <lineage>
        <taxon>Archaea</taxon>
        <taxon>Methanobacteriati</taxon>
        <taxon>Methanobacteriota</taxon>
        <taxon>Stenosarchaea group</taxon>
        <taxon>Methanomicrobia</taxon>
        <taxon>Methanomicrobiales</taxon>
        <taxon>Methanomicrobiaceae</taxon>
        <taxon>Methanoculleus</taxon>
    </lineage>
</organism>
<keyword evidence="6" id="KW-1185">Reference proteome</keyword>
<gene>
    <name evidence="5" type="ORF">R6Y96_03815</name>
</gene>
<dbReference type="InterPro" id="IPR052046">
    <property type="entry name" value="GH57_Enzymes"/>
</dbReference>
<dbReference type="SUPFAM" id="SSF88713">
    <property type="entry name" value="Glycoside hydrolase/deacetylase"/>
    <property type="match status" value="1"/>
</dbReference>
<evidence type="ECO:0000256" key="3">
    <source>
        <dbReference type="RuleBase" id="RU361196"/>
    </source>
</evidence>
<reference evidence="5 6" key="1">
    <citation type="submission" date="2023-10" db="EMBL/GenBank/DDBJ databases">
        <title>The complete genome sequence of Methanoculleus receptaculi DSM 18860.</title>
        <authorList>
            <person name="Lai S.-J."/>
            <person name="You Y.-T."/>
            <person name="Chen S.-C."/>
        </authorList>
    </citation>
    <scope>NUCLEOTIDE SEQUENCE [LARGE SCALE GENOMIC DNA]</scope>
    <source>
        <strain evidence="5 6">DSM 18860</strain>
    </source>
</reference>
<dbReference type="Proteomes" id="UP001305652">
    <property type="component" value="Chromosome"/>
</dbReference>
<dbReference type="InterPro" id="IPR021923">
    <property type="entry name" value="DUF3536"/>
</dbReference>
<evidence type="ECO:0000313" key="5">
    <source>
        <dbReference type="EMBL" id="WOX58374.1"/>
    </source>
</evidence>
<dbReference type="Pfam" id="PF12055">
    <property type="entry name" value="DUF3536"/>
    <property type="match status" value="1"/>
</dbReference>
<evidence type="ECO:0000313" key="6">
    <source>
        <dbReference type="Proteomes" id="UP001305652"/>
    </source>
</evidence>
<sequence>MKERAVCIHGHFYQPSRENPWLGEVGMQRSAAPHHDWNERVTVECYAPNTAARILDADGLIEDIVNNYARISFTAAPTLLSWLARHRPEVYQAILAADHESQERYAGHGSAIACCYNHIIMPLAVRRDKRKQVVWGVRDFAARFGRMPEGMWLPETAVDLESLDLMAEAGILFTILAPHQAARVREIGTATWTEVTGDSLDTTMPYVCRLPSGRRIAVFFYNAGISQEVAFGDLLSNGERFAERLVEAFSPGGERSELVHIATDGETYGHHRKFGDMALAYCLRSLESHRNVSLTVYGAYLAAHPPTHEVIIREETSWSCPHGIERWRGNCGCSSGAHPGWSQAWRSPLREAITIVRDAIAPRLDEAFAEILDDPVAARDDAVSLVLGNWSDEAVEAFISRHSTGNLSAEDRQRLLALLEIERQANLMQTSCGWFFDDIAEPGSVQVIRHAKRAIDLARQVLRLDLETAFFETLREARGNDPGHATGAEVYDARIRPRVFDLPRIAAGVALYALFGLEHPAATSGMYALQEEWPYRLNAGDRRRILGRVHLRSRAAGEEGAYDTAALFDGIDRIVIGVNEPGGDAAIREAFAGPDPAGAIPAGFSRLYTAADLSDEERWAIAREMIPGIGEAVCGVYQDESALIRTLKDLGIPLPGAAAHLMAYAGSRCLTSIFEEGCPDPGRFLAIANEVEALNPAPDIPALAAAAGRRIEGSIRAAAARPDDPAPLEEIPRIVGCARLLALPLDLWESQNICIRLRGHYTEMCGRAGRGDGGAEQWVEAYRRAAGSLGVRVVGGRRG</sequence>
<dbReference type="KEGG" id="mrc:R6Y96_03815"/>
<protein>
    <submittedName>
        <fullName evidence="5">DUF3536 domain-containing protein</fullName>
    </submittedName>
</protein>
<dbReference type="Gene3D" id="3.20.110.10">
    <property type="entry name" value="Glycoside hydrolase 38, N terminal domain"/>
    <property type="match status" value="2"/>
</dbReference>
<feature type="domain" description="Glycoside hydrolase family 57 N-terminal" evidence="4">
    <location>
        <begin position="107"/>
        <end position="308"/>
    </location>
</feature>
<evidence type="ECO:0000256" key="2">
    <source>
        <dbReference type="ARBA" id="ARBA00023277"/>
    </source>
</evidence>
<keyword evidence="2 3" id="KW-0119">Carbohydrate metabolism</keyword>
<dbReference type="AlphaFoldDB" id="A0AAX4FWU1"/>
<dbReference type="InterPro" id="IPR004300">
    <property type="entry name" value="Glyco_hydro_57_N"/>
</dbReference>
<dbReference type="GeneID" id="85732254"/>
<accession>A0AAX4FWU1</accession>
<evidence type="ECO:0000256" key="1">
    <source>
        <dbReference type="ARBA" id="ARBA00006821"/>
    </source>
</evidence>
<name>A0AAX4FWU1_9EURY</name>
<dbReference type="CDD" id="cd10797">
    <property type="entry name" value="GH57N_APU_like_1"/>
    <property type="match status" value="1"/>
</dbReference>
<evidence type="ECO:0000259" key="4">
    <source>
        <dbReference type="Pfam" id="PF03065"/>
    </source>
</evidence>
<comment type="similarity">
    <text evidence="1 3">Belongs to the glycosyl hydrolase 57 family.</text>
</comment>
<dbReference type="InterPro" id="IPR027291">
    <property type="entry name" value="Glyco_hydro_38_N_sf"/>
</dbReference>
<dbReference type="EMBL" id="CP137642">
    <property type="protein sequence ID" value="WOX58374.1"/>
    <property type="molecule type" value="Genomic_DNA"/>
</dbReference>
<dbReference type="Pfam" id="PF03065">
    <property type="entry name" value="Glyco_hydro_57"/>
    <property type="match status" value="1"/>
</dbReference>
<dbReference type="PANTHER" id="PTHR36306">
    <property type="entry name" value="ALPHA-AMYLASE-RELATED-RELATED"/>
    <property type="match status" value="1"/>
</dbReference>
<dbReference type="RefSeq" id="WP_318622194.1">
    <property type="nucleotide sequence ID" value="NZ_CP137642.1"/>
</dbReference>
<dbReference type="InterPro" id="IPR011330">
    <property type="entry name" value="Glyco_hydro/deAcase_b/a-brl"/>
</dbReference>
<dbReference type="GO" id="GO:0005975">
    <property type="term" value="P:carbohydrate metabolic process"/>
    <property type="evidence" value="ECO:0007669"/>
    <property type="project" value="InterPro"/>
</dbReference>